<accession>A0A183SAI8</accession>
<dbReference type="WBParaSite" id="SSLN_0000128501-mRNA-1">
    <property type="protein sequence ID" value="SSLN_0000128501-mRNA-1"/>
    <property type="gene ID" value="SSLN_0000128501"/>
</dbReference>
<reference evidence="3" key="1">
    <citation type="submission" date="2016-06" db="UniProtKB">
        <authorList>
            <consortium name="WormBaseParasite"/>
        </authorList>
    </citation>
    <scope>IDENTIFICATION</scope>
</reference>
<dbReference type="EMBL" id="UYSU01001997">
    <property type="protein sequence ID" value="VDL87227.1"/>
    <property type="molecule type" value="Genomic_DNA"/>
</dbReference>
<evidence type="ECO:0000313" key="1">
    <source>
        <dbReference type="EMBL" id="VDL87227.1"/>
    </source>
</evidence>
<gene>
    <name evidence="1" type="ORF">SSLN_LOCUS1236</name>
</gene>
<evidence type="ECO:0000313" key="3">
    <source>
        <dbReference type="WBParaSite" id="SSLN_0000128501-mRNA-1"/>
    </source>
</evidence>
<proteinExistence type="predicted"/>
<protein>
    <submittedName>
        <fullName evidence="1 3">Uncharacterized protein</fullName>
    </submittedName>
</protein>
<sequence length="72" mass="7731">MAAEKHQFISPYDEDVSGLQLQVLPLSTGNGTTLCDVLAATIDLSVPPSHHHDVFSFRNNLSPPGSRGTDKV</sequence>
<dbReference type="AlphaFoldDB" id="A0A183SAI8"/>
<dbReference type="Proteomes" id="UP000275846">
    <property type="component" value="Unassembled WGS sequence"/>
</dbReference>
<organism evidence="3">
    <name type="scientific">Schistocephalus solidus</name>
    <name type="common">Tapeworm</name>
    <dbReference type="NCBI Taxonomy" id="70667"/>
    <lineage>
        <taxon>Eukaryota</taxon>
        <taxon>Metazoa</taxon>
        <taxon>Spiralia</taxon>
        <taxon>Lophotrochozoa</taxon>
        <taxon>Platyhelminthes</taxon>
        <taxon>Cestoda</taxon>
        <taxon>Eucestoda</taxon>
        <taxon>Diphyllobothriidea</taxon>
        <taxon>Diphyllobothriidae</taxon>
        <taxon>Schistocephalus</taxon>
    </lineage>
</organism>
<keyword evidence="2" id="KW-1185">Reference proteome</keyword>
<evidence type="ECO:0000313" key="2">
    <source>
        <dbReference type="Proteomes" id="UP000275846"/>
    </source>
</evidence>
<reference evidence="1 2" key="2">
    <citation type="submission" date="2018-11" db="EMBL/GenBank/DDBJ databases">
        <authorList>
            <consortium name="Pathogen Informatics"/>
        </authorList>
    </citation>
    <scope>NUCLEOTIDE SEQUENCE [LARGE SCALE GENOMIC DNA]</scope>
    <source>
        <strain evidence="1 2">NST_G2</strain>
    </source>
</reference>
<dbReference type="OrthoDB" id="422540at2759"/>
<name>A0A183SAI8_SCHSO</name>